<dbReference type="Gene3D" id="1.25.10.10">
    <property type="entry name" value="Leucine-rich Repeat Variant"/>
    <property type="match status" value="1"/>
</dbReference>
<dbReference type="InterPro" id="IPR016024">
    <property type="entry name" value="ARM-type_fold"/>
</dbReference>
<evidence type="ECO:0000256" key="1">
    <source>
        <dbReference type="ARBA" id="ARBA00022737"/>
    </source>
</evidence>
<dbReference type="GO" id="GO:0019888">
    <property type="term" value="F:protein phosphatase regulator activity"/>
    <property type="evidence" value="ECO:0007669"/>
    <property type="project" value="TreeGrafter"/>
</dbReference>
<feature type="repeat" description="HEAT" evidence="2">
    <location>
        <begin position="197"/>
        <end position="235"/>
    </location>
</feature>
<dbReference type="InterPro" id="IPR051023">
    <property type="entry name" value="PP2A_Regulatory_Subunit_A"/>
</dbReference>
<dbReference type="InterPro" id="IPR055231">
    <property type="entry name" value="2AA_helical"/>
</dbReference>
<feature type="repeat" description="HEAT" evidence="2">
    <location>
        <begin position="118"/>
        <end position="156"/>
    </location>
</feature>
<dbReference type="PANTHER" id="PTHR10648">
    <property type="entry name" value="SERINE/THREONINE-PROTEIN PHOSPHATASE PP2A 65 KDA REGULATORY SUBUNIT"/>
    <property type="match status" value="1"/>
</dbReference>
<feature type="repeat" description="HEAT" evidence="2">
    <location>
        <begin position="157"/>
        <end position="195"/>
    </location>
</feature>
<dbReference type="InterPro" id="IPR021133">
    <property type="entry name" value="HEAT_type_2"/>
</dbReference>
<evidence type="ECO:0000259" key="3">
    <source>
        <dbReference type="Pfam" id="PF22956"/>
    </source>
</evidence>
<dbReference type="Pfam" id="PF22956">
    <property type="entry name" value="VPS15-like_hel"/>
    <property type="match status" value="1"/>
</dbReference>
<feature type="repeat" description="HEAT" evidence="2">
    <location>
        <begin position="65"/>
        <end position="97"/>
    </location>
</feature>
<dbReference type="EMBL" id="JAOPGA020000883">
    <property type="protein sequence ID" value="KAL0482679.1"/>
    <property type="molecule type" value="Genomic_DNA"/>
</dbReference>
<feature type="domain" description="Phosphatase 2A Regulatory Subunit A helical" evidence="3">
    <location>
        <begin position="194"/>
        <end position="302"/>
    </location>
</feature>
<keyword evidence="1" id="KW-0677">Repeat</keyword>
<dbReference type="InterPro" id="IPR011989">
    <property type="entry name" value="ARM-like"/>
</dbReference>
<evidence type="ECO:0000313" key="5">
    <source>
        <dbReference type="Proteomes" id="UP001431209"/>
    </source>
</evidence>
<gene>
    <name evidence="4" type="ORF">AKO1_014367</name>
</gene>
<dbReference type="PANTHER" id="PTHR10648:SF1">
    <property type="entry name" value="SERINE_THREONINE-PROTEIN PHOSPHATASE 4 REGULATORY SUBUNIT 1"/>
    <property type="match status" value="1"/>
</dbReference>
<dbReference type="PROSITE" id="PS50077">
    <property type="entry name" value="HEAT_REPEAT"/>
    <property type="match status" value="5"/>
</dbReference>
<dbReference type="GO" id="GO:0005737">
    <property type="term" value="C:cytoplasm"/>
    <property type="evidence" value="ECO:0007669"/>
    <property type="project" value="TreeGrafter"/>
</dbReference>
<evidence type="ECO:0000256" key="2">
    <source>
        <dbReference type="PROSITE-ProRule" id="PRU00103"/>
    </source>
</evidence>
<evidence type="ECO:0000313" key="4">
    <source>
        <dbReference type="EMBL" id="KAL0482679.1"/>
    </source>
</evidence>
<dbReference type="AlphaFoldDB" id="A0AAW2YZZ2"/>
<comment type="caution">
    <text evidence="4">The sequence shown here is derived from an EMBL/GenBank/DDBJ whole genome shotgun (WGS) entry which is preliminary data.</text>
</comment>
<sequence>MYNNEDVFDEDDFIFNEYTIDDTLDSLSRLEKYYNSDFSLQRLVLVRDVYDTAVEAGYKESVKRLLPLLTNFVSDTEPVVRQVFADQLHSLATFFLEVSKSLSVGGGDSGYNELINTFIPYTFELIIDKNTEVGQSATEALVKIASLIKREHIEPQLLSVILNLAHDDRVEEYRIAAAKLFNELAPVFGDKLCREVVVQEVIYLSDDPSLLVRKTVSQHLGKICNMIGTESTVDKILPVFMLLSKDEIWGVRKACSESIPEISKCVTQEVRATQLVELFERSAEDVSRWVKREAYKQLGAFIATFSTDQSAAQVPDSLIQYFSDMAFQNDQNESDMVEYCAYNFPAVVATVGPSKWPQLEEAYNHLVKDAQWKVRRSLGCSLHEVARIVGTEISERTLTSAFELFLKDLDEVKIGMIGNLAKFVQVLSDDVRAQYLPVICAIPEQTDNWRIRSEVSQQLGYIAELIPAEMVREKLLKVLYELYNDAFAEVRKKSIVSCGKVLKRLCEGDEQGKIDFLQFLHGLAQGNFHKRLIFVYACEFLLKEIDPELFLKEFVPELINLTQDKVPNIRIAVAAFTKTHAMQNETLRESPQVQDLYSRLSQDADRDVKFYALSSSPTSEQVKQTEDKSHE</sequence>
<proteinExistence type="predicted"/>
<accession>A0AAW2YZZ2</accession>
<organism evidence="4 5">
    <name type="scientific">Acrasis kona</name>
    <dbReference type="NCBI Taxonomy" id="1008807"/>
    <lineage>
        <taxon>Eukaryota</taxon>
        <taxon>Discoba</taxon>
        <taxon>Heterolobosea</taxon>
        <taxon>Tetramitia</taxon>
        <taxon>Eutetramitia</taxon>
        <taxon>Acrasidae</taxon>
        <taxon>Acrasis</taxon>
    </lineage>
</organism>
<feature type="repeat" description="HEAT" evidence="2">
    <location>
        <begin position="236"/>
        <end position="274"/>
    </location>
</feature>
<dbReference type="SUPFAM" id="SSF48371">
    <property type="entry name" value="ARM repeat"/>
    <property type="match status" value="1"/>
</dbReference>
<keyword evidence="5" id="KW-1185">Reference proteome</keyword>
<reference evidence="4 5" key="1">
    <citation type="submission" date="2024-03" db="EMBL/GenBank/DDBJ databases">
        <title>The Acrasis kona genome and developmental transcriptomes reveal deep origins of eukaryotic multicellular pathways.</title>
        <authorList>
            <person name="Sheikh S."/>
            <person name="Fu C.-J."/>
            <person name="Brown M.W."/>
            <person name="Baldauf S.L."/>
        </authorList>
    </citation>
    <scope>NUCLEOTIDE SEQUENCE [LARGE SCALE GENOMIC DNA]</scope>
    <source>
        <strain evidence="4 5">ATCC MYA-3509</strain>
    </source>
</reference>
<name>A0AAW2YZZ2_9EUKA</name>
<protein>
    <submittedName>
        <fullName evidence="4">Serine/threonine-protein phosphatase 4 regulatory subunit 1</fullName>
    </submittedName>
</protein>
<dbReference type="Proteomes" id="UP001431209">
    <property type="component" value="Unassembled WGS sequence"/>
</dbReference>